<evidence type="ECO:0000256" key="1">
    <source>
        <dbReference type="SAM" id="MobiDB-lite"/>
    </source>
</evidence>
<evidence type="ECO:0000313" key="2">
    <source>
        <dbReference type="EMBL" id="KAK3669381.1"/>
    </source>
</evidence>
<feature type="compositionally biased region" description="Polar residues" evidence="1">
    <location>
        <begin position="13"/>
        <end position="26"/>
    </location>
</feature>
<name>A0AAE0WEY4_9PEZI</name>
<feature type="compositionally biased region" description="Basic and acidic residues" evidence="1">
    <location>
        <begin position="73"/>
        <end position="83"/>
    </location>
</feature>
<dbReference type="EMBL" id="JAUTXT010000087">
    <property type="protein sequence ID" value="KAK3669381.1"/>
    <property type="molecule type" value="Genomic_DNA"/>
</dbReference>
<dbReference type="Proteomes" id="UP001274830">
    <property type="component" value="Unassembled WGS sequence"/>
</dbReference>
<organism evidence="2 3">
    <name type="scientific">Recurvomyces mirabilis</name>
    <dbReference type="NCBI Taxonomy" id="574656"/>
    <lineage>
        <taxon>Eukaryota</taxon>
        <taxon>Fungi</taxon>
        <taxon>Dikarya</taxon>
        <taxon>Ascomycota</taxon>
        <taxon>Pezizomycotina</taxon>
        <taxon>Dothideomycetes</taxon>
        <taxon>Dothideomycetidae</taxon>
        <taxon>Mycosphaerellales</taxon>
        <taxon>Teratosphaeriaceae</taxon>
        <taxon>Recurvomyces</taxon>
    </lineage>
</organism>
<comment type="caution">
    <text evidence="2">The sequence shown here is derived from an EMBL/GenBank/DDBJ whole genome shotgun (WGS) entry which is preliminary data.</text>
</comment>
<evidence type="ECO:0000313" key="3">
    <source>
        <dbReference type="Proteomes" id="UP001274830"/>
    </source>
</evidence>
<keyword evidence="3" id="KW-1185">Reference proteome</keyword>
<accession>A0AAE0WEY4</accession>
<reference evidence="2" key="1">
    <citation type="submission" date="2023-07" db="EMBL/GenBank/DDBJ databases">
        <title>Black Yeasts Isolated from many extreme environments.</title>
        <authorList>
            <person name="Coleine C."/>
            <person name="Stajich J.E."/>
            <person name="Selbmann L."/>
        </authorList>
    </citation>
    <scope>NUCLEOTIDE SEQUENCE</scope>
    <source>
        <strain evidence="2">CCFEE 5485</strain>
    </source>
</reference>
<feature type="compositionally biased region" description="Low complexity" evidence="1">
    <location>
        <begin position="49"/>
        <end position="58"/>
    </location>
</feature>
<proteinExistence type="predicted"/>
<protein>
    <submittedName>
        <fullName evidence="2">Uncharacterized protein</fullName>
    </submittedName>
</protein>
<gene>
    <name evidence="2" type="ORF">LTR78_010726</name>
</gene>
<dbReference type="AlphaFoldDB" id="A0AAE0WEY4"/>
<sequence length="123" mass="12779">MKGRKDSGFSAETAVSTSFSHSSTAGENGEVKTRDFAAMAEQEDDEGSSGKPGRSGKPVRTAGRSNAIANKATETREMAETARKTPRTPATSVAIKAGKDDGLVFGLRRLKVTAFSKVAGGKA</sequence>
<feature type="region of interest" description="Disordered" evidence="1">
    <location>
        <begin position="1"/>
        <end position="92"/>
    </location>
</feature>